<reference evidence="2 3" key="1">
    <citation type="journal article" date="2022" name="bioRxiv">
        <title>Genomics of Preaxostyla Flagellates Illuminates Evolutionary Transitions and the Path Towards Mitochondrial Loss.</title>
        <authorList>
            <person name="Novak L.V.F."/>
            <person name="Treitli S.C."/>
            <person name="Pyrih J."/>
            <person name="Halakuc P."/>
            <person name="Pipaliya S.V."/>
            <person name="Vacek V."/>
            <person name="Brzon O."/>
            <person name="Soukal P."/>
            <person name="Eme L."/>
            <person name="Dacks J.B."/>
            <person name="Karnkowska A."/>
            <person name="Elias M."/>
            <person name="Hampl V."/>
        </authorList>
    </citation>
    <scope>NUCLEOTIDE SEQUENCE [LARGE SCALE GENOMIC DNA]</scope>
    <source>
        <strain evidence="2">NAU3</strain>
        <tissue evidence="2">Gut</tissue>
    </source>
</reference>
<feature type="compositionally biased region" description="Basic and acidic residues" evidence="1">
    <location>
        <begin position="364"/>
        <end position="376"/>
    </location>
</feature>
<dbReference type="EMBL" id="JARBJD010000111">
    <property type="protein sequence ID" value="KAK2951901.1"/>
    <property type="molecule type" value="Genomic_DNA"/>
</dbReference>
<evidence type="ECO:0008006" key="4">
    <source>
        <dbReference type="Google" id="ProtNLM"/>
    </source>
</evidence>
<feature type="compositionally biased region" description="Polar residues" evidence="1">
    <location>
        <begin position="385"/>
        <end position="394"/>
    </location>
</feature>
<protein>
    <recommendedName>
        <fullName evidence="4">Sfi1 spindle body domain-containing protein</fullName>
    </recommendedName>
</protein>
<feature type="compositionally biased region" description="Low complexity" evidence="1">
    <location>
        <begin position="425"/>
        <end position="438"/>
    </location>
</feature>
<dbReference type="Proteomes" id="UP001281761">
    <property type="component" value="Unassembled WGS sequence"/>
</dbReference>
<feature type="region of interest" description="Disordered" evidence="1">
    <location>
        <begin position="364"/>
        <end position="471"/>
    </location>
</feature>
<evidence type="ECO:0000313" key="2">
    <source>
        <dbReference type="EMBL" id="KAK2951901.1"/>
    </source>
</evidence>
<evidence type="ECO:0000256" key="1">
    <source>
        <dbReference type="SAM" id="MobiDB-lite"/>
    </source>
</evidence>
<evidence type="ECO:0000313" key="3">
    <source>
        <dbReference type="Proteomes" id="UP001281761"/>
    </source>
</evidence>
<organism evidence="2 3">
    <name type="scientific">Blattamonas nauphoetae</name>
    <dbReference type="NCBI Taxonomy" id="2049346"/>
    <lineage>
        <taxon>Eukaryota</taxon>
        <taxon>Metamonada</taxon>
        <taxon>Preaxostyla</taxon>
        <taxon>Oxymonadida</taxon>
        <taxon>Blattamonas</taxon>
    </lineage>
</organism>
<comment type="caution">
    <text evidence="2">The sequence shown here is derived from an EMBL/GenBank/DDBJ whole genome shotgun (WGS) entry which is preliminary data.</text>
</comment>
<keyword evidence="3" id="KW-1185">Reference proteome</keyword>
<accession>A0ABQ9XIP3</accession>
<feature type="compositionally biased region" description="Polar residues" evidence="1">
    <location>
        <begin position="439"/>
        <end position="449"/>
    </location>
</feature>
<sequence length="516" mass="60816">MIRTAQFAERRRRLSTAFRVWARHVQREKCPEKEKMNLKRTMVLLCRRRILRIWRQALDDKVREREHSELARSFYFSTLATKALYIWRLRVDERIKNDENNRIALHFRLRQSQKFLFSLLQRNKKRRKNEEKADFLNTLQDHIVSGKLRRAFIAWKDRTTHKQMRYVLVREMCQARDREIKQSVLSLFARNVVISKIEREKNQSAVVFRNRSILTRALRVWRETSKSSVQRTRAQLAVQQRKREQTLRTCFDSILLYAVKRQQQRAKEELALDTYEDDQCRFAVAQWMQGATQLETDRKAYLEKRQMNELKQRMDITRRYAQKWKTIVLLRQRREPEPQRFVSHANPAFERYGVPIVHSSLLPIRRDPRPASDEYTTRYAAPSSKPVSPSLTSPRKQDLLSSPPRPALPSSISVDHTKLRSSPVSGPSSTTFLPTPSSVDTPSTRTARSPSRPLVSHSTPLDLDSIIPKPQSRIKPRPLVLSVVVNDNPDPPFSQNDLRILQQRRTELHDSIHLPP</sequence>
<gene>
    <name evidence="2" type="ORF">BLNAU_13137</name>
</gene>
<proteinExistence type="predicted"/>
<name>A0ABQ9XIP3_9EUKA</name>